<reference evidence="1 2" key="1">
    <citation type="submission" date="2010-10" db="EMBL/GenBank/DDBJ databases">
        <title>Genomic sequence and analysis of Klebsiella sp. KP15 bacteriophage.</title>
        <authorList>
            <person name="Drulis-Kawa Z."/>
            <person name="Maciaszczyk-Dziubinska E."/>
            <person name="Bocer T."/>
        </authorList>
    </citation>
    <scope>NUCLEOTIDE SEQUENCE [LARGE SCALE GENOMIC DNA]</scope>
</reference>
<accession>D5JF97</accession>
<dbReference type="GeneID" id="8997281"/>
<name>D5JF97_9CAUD</name>
<gene>
    <name evidence="1" type="ORF">KP15_49</name>
</gene>
<dbReference type="EMBL" id="GU295964">
    <property type="protein sequence ID" value="ADE34881.1"/>
    <property type="molecule type" value="Genomic_DNA"/>
</dbReference>
<organism evidence="1 2">
    <name type="scientific">Klebsiella phage KP15</name>
    <dbReference type="NCBI Taxonomy" id="707757"/>
    <lineage>
        <taxon>Viruses</taxon>
        <taxon>Duplodnaviria</taxon>
        <taxon>Heunggongvirae</taxon>
        <taxon>Uroviricota</taxon>
        <taxon>Caudoviricetes</taxon>
        <taxon>Pantevenvirales</taxon>
        <taxon>Straboviridae</taxon>
        <taxon>Slopekvirus</taxon>
        <taxon>Slopekvirus kp15</taxon>
    </lineage>
</organism>
<keyword evidence="2" id="KW-1185">Reference proteome</keyword>
<evidence type="ECO:0000313" key="2">
    <source>
        <dbReference type="Proteomes" id="UP000002373"/>
    </source>
</evidence>
<sequence>MQRLRAMEIVDYVNILNEEGRYKALYKMFGFDVIVAVQQDSYNEYVSLGFTLIKDNYHETKVWTFTVLNSMDEDSVIYCFDSTITNMISDISQRIIDETQI</sequence>
<proteinExistence type="predicted"/>
<dbReference type="Proteomes" id="UP000002373">
    <property type="component" value="Segment"/>
</dbReference>
<protein>
    <submittedName>
        <fullName evidence="1">Uncharacterized protein</fullName>
    </submittedName>
</protein>
<dbReference type="KEGG" id="vg:8997281"/>
<dbReference type="RefSeq" id="YP_003579925.1">
    <property type="nucleotide sequence ID" value="NC_014036.1"/>
</dbReference>
<evidence type="ECO:0000313" key="1">
    <source>
        <dbReference type="EMBL" id="ADE34881.1"/>
    </source>
</evidence>